<dbReference type="PIRSF" id="PIRSF000139">
    <property type="entry name" value="Glc_ox_4Fe-4S"/>
    <property type="match status" value="1"/>
</dbReference>
<dbReference type="InterPro" id="IPR017896">
    <property type="entry name" value="4Fe4S_Fe-S-bd"/>
</dbReference>
<comment type="cofactor">
    <cofactor evidence="6">
        <name>[4Fe-4S] cluster</name>
        <dbReference type="ChEBI" id="CHEBI:49883"/>
    </cofactor>
    <text evidence="6">Binds 2 [4Fe-4S] clusters.</text>
</comment>
<keyword evidence="2 6" id="KW-0479">Metal-binding</keyword>
<evidence type="ECO:0000256" key="6">
    <source>
        <dbReference type="PIRNR" id="PIRNR000139"/>
    </source>
</evidence>
<dbReference type="GO" id="GO:0019154">
    <property type="term" value="F:glycolate dehydrogenase activity"/>
    <property type="evidence" value="ECO:0007669"/>
    <property type="project" value="UniProtKB-EC"/>
</dbReference>
<dbReference type="AlphaFoldDB" id="A0A418T287"/>
<name>A0A418T287_9RHOB</name>
<evidence type="ECO:0000256" key="3">
    <source>
        <dbReference type="ARBA" id="ARBA00022737"/>
    </source>
</evidence>
<feature type="domain" description="4Fe-4S ferredoxin-type" evidence="7">
    <location>
        <begin position="67"/>
        <end position="96"/>
    </location>
</feature>
<keyword evidence="6" id="KW-0249">Electron transport</keyword>
<dbReference type="GO" id="GO:0046872">
    <property type="term" value="F:metal ion binding"/>
    <property type="evidence" value="ECO:0007669"/>
    <property type="project" value="UniProtKB-UniRule"/>
</dbReference>
<evidence type="ECO:0000256" key="5">
    <source>
        <dbReference type="ARBA" id="ARBA00023014"/>
    </source>
</evidence>
<keyword evidence="6" id="KW-0813">Transport</keyword>
<protein>
    <recommendedName>
        <fullName evidence="6">Glycolate oxidase iron-sulfur subunit</fullName>
        <ecNumber evidence="6">1.1.99.14</ecNumber>
    </recommendedName>
</protein>
<comment type="catalytic activity">
    <reaction evidence="6">
        <text>(R)-lactate + A = pyruvate + AH2</text>
        <dbReference type="Rhea" id="RHEA:15089"/>
        <dbReference type="ChEBI" id="CHEBI:13193"/>
        <dbReference type="ChEBI" id="CHEBI:15361"/>
        <dbReference type="ChEBI" id="CHEBI:16004"/>
        <dbReference type="ChEBI" id="CHEBI:17499"/>
    </reaction>
</comment>
<comment type="caution">
    <text evidence="8">The sequence shown here is derived from an EMBL/GenBank/DDBJ whole genome shotgun (WGS) entry which is preliminary data.</text>
</comment>
<proteinExistence type="predicted"/>
<reference evidence="9" key="1">
    <citation type="submission" date="2018-09" db="EMBL/GenBank/DDBJ databases">
        <title>Acidovorax cavernicola nov. sp. isolated from Gruta de las Maravillas (Aracena, Spain).</title>
        <authorList>
            <person name="Jurado V."/>
            <person name="Gutierrez-Patricio S."/>
            <person name="Gonzalez-Pimentel J.L."/>
            <person name="Miller A.Z."/>
            <person name="Laiz L."/>
            <person name="Saiz-Jimenez C."/>
        </authorList>
    </citation>
    <scope>NUCLEOTIDE SEQUENCE [LARGE SCALE GENOMIC DNA]</scope>
    <source>
        <strain evidence="9">1011MAR3C25</strain>
    </source>
</reference>
<keyword evidence="3" id="KW-0677">Repeat</keyword>
<evidence type="ECO:0000256" key="1">
    <source>
        <dbReference type="ARBA" id="ARBA00022485"/>
    </source>
</evidence>
<dbReference type="InterPro" id="IPR017900">
    <property type="entry name" value="4Fe4S_Fe_S_CS"/>
</dbReference>
<dbReference type="EC" id="1.1.99.14" evidence="6"/>
<dbReference type="PROSITE" id="PS00198">
    <property type="entry name" value="4FE4S_FER_1"/>
    <property type="match status" value="2"/>
</dbReference>
<evidence type="ECO:0000256" key="4">
    <source>
        <dbReference type="ARBA" id="ARBA00023004"/>
    </source>
</evidence>
<evidence type="ECO:0000313" key="9">
    <source>
        <dbReference type="Proteomes" id="UP000284202"/>
    </source>
</evidence>
<keyword evidence="5 6" id="KW-0411">Iron-sulfur</keyword>
<feature type="domain" description="4Fe-4S ferredoxin-type" evidence="7">
    <location>
        <begin position="14"/>
        <end position="45"/>
    </location>
</feature>
<dbReference type="FunFam" id="1.10.1060.10:FF:000012">
    <property type="entry name" value="Glycolate oxidase iron-sulfur subunit"/>
    <property type="match status" value="1"/>
</dbReference>
<organism evidence="8 9">
    <name type="scientific">Paracoccus onubensis</name>
    <dbReference type="NCBI Taxonomy" id="1675788"/>
    <lineage>
        <taxon>Bacteria</taxon>
        <taxon>Pseudomonadati</taxon>
        <taxon>Pseudomonadota</taxon>
        <taxon>Alphaproteobacteria</taxon>
        <taxon>Rhodobacterales</taxon>
        <taxon>Paracoccaceae</taxon>
        <taxon>Paracoccus</taxon>
    </lineage>
</organism>
<dbReference type="PANTHER" id="PTHR32479">
    <property type="entry name" value="GLYCOLATE OXIDASE IRON-SULFUR SUBUNIT"/>
    <property type="match status" value="1"/>
</dbReference>
<comment type="function">
    <text evidence="6">Component of a complex that catalyzes the oxidation of glycolate to glyoxylate.</text>
</comment>
<evidence type="ECO:0000256" key="2">
    <source>
        <dbReference type="ARBA" id="ARBA00022723"/>
    </source>
</evidence>
<dbReference type="EMBL" id="QZCG01000003">
    <property type="protein sequence ID" value="RJE87332.1"/>
    <property type="molecule type" value="Genomic_DNA"/>
</dbReference>
<dbReference type="InterPro" id="IPR012257">
    <property type="entry name" value="Glc_ox_4Fe-4S"/>
</dbReference>
<dbReference type="Proteomes" id="UP000284202">
    <property type="component" value="Unassembled WGS sequence"/>
</dbReference>
<gene>
    <name evidence="8" type="ORF">D3P04_06255</name>
</gene>
<dbReference type="SUPFAM" id="SSF54862">
    <property type="entry name" value="4Fe-4S ferredoxins"/>
    <property type="match status" value="1"/>
</dbReference>
<comment type="catalytic activity">
    <reaction evidence="6">
        <text>glycolate + A = glyoxylate + AH2</text>
        <dbReference type="Rhea" id="RHEA:21264"/>
        <dbReference type="ChEBI" id="CHEBI:13193"/>
        <dbReference type="ChEBI" id="CHEBI:17499"/>
        <dbReference type="ChEBI" id="CHEBI:29805"/>
        <dbReference type="ChEBI" id="CHEBI:36655"/>
        <dbReference type="EC" id="1.1.99.14"/>
    </reaction>
</comment>
<accession>A0A418T287</accession>
<dbReference type="NCBIfam" id="NF008434">
    <property type="entry name" value="PRK11274.1"/>
    <property type="match status" value="1"/>
</dbReference>
<dbReference type="Pfam" id="PF02754">
    <property type="entry name" value="CCG"/>
    <property type="match status" value="2"/>
</dbReference>
<sequence length="434" mass="47262">MQTSFTPEQLADPTTARSNEILRSCVHCGFCTATCPTYKILGDELDSPRGRIYLIKDMLENNRVPDDKTVRHIDRCLSCLSCMTTCPSGVDYMHLVDHAREYIEQHYRRPPFERALRWLLSRILPYPARFRLALTGAGIARPFRRFLPDARLRAMLDMAPRNIPRADRGDEPQIYPADGKPIRRVALLTGCAQRVLDPAINRATISLLRRHGCEVVIPKGIGCCGALTHHMGRTDESHAMAAANIRALTAELDGKGLDAVIINTSGCGTTVKDYGHMFQGNPLATDAARIAGLAKDITEVMADIGLRSATHARPLRVAYHAACSLQHGQQIRATPKELLAQAGFEIVEPQDSHICCGSAGTYNLMQPEISGELKSRKVDTLEALQPQVISAGNIGCMMQIGSGTAVPVVHTVELLDWATGGSIPQGLEAAGLAS</sequence>
<keyword evidence="1 6" id="KW-0004">4Fe-4S</keyword>
<dbReference type="GO" id="GO:0051539">
    <property type="term" value="F:4 iron, 4 sulfur cluster binding"/>
    <property type="evidence" value="ECO:0007669"/>
    <property type="project" value="UniProtKB-UniRule"/>
</dbReference>
<dbReference type="RefSeq" id="WP_119746981.1">
    <property type="nucleotide sequence ID" value="NZ_QZCG01000003.1"/>
</dbReference>
<dbReference type="Pfam" id="PF13183">
    <property type="entry name" value="Fer4_8"/>
    <property type="match status" value="1"/>
</dbReference>
<dbReference type="InterPro" id="IPR009051">
    <property type="entry name" value="Helical_ferredxn"/>
</dbReference>
<dbReference type="Gene3D" id="1.10.1060.10">
    <property type="entry name" value="Alpha-helical ferredoxin"/>
    <property type="match status" value="1"/>
</dbReference>
<dbReference type="PANTHER" id="PTHR32479:SF17">
    <property type="entry name" value="GLYCOLATE OXIDASE IRON-SULFUR SUBUNIT"/>
    <property type="match status" value="1"/>
</dbReference>
<keyword evidence="9" id="KW-1185">Reference proteome</keyword>
<evidence type="ECO:0000259" key="7">
    <source>
        <dbReference type="PROSITE" id="PS51379"/>
    </source>
</evidence>
<evidence type="ECO:0000313" key="8">
    <source>
        <dbReference type="EMBL" id="RJE87332.1"/>
    </source>
</evidence>
<dbReference type="InterPro" id="IPR004017">
    <property type="entry name" value="Cys_rich_dom"/>
</dbReference>
<dbReference type="OrthoDB" id="9765258at2"/>
<dbReference type="PROSITE" id="PS51379">
    <property type="entry name" value="4FE4S_FER_2"/>
    <property type="match status" value="2"/>
</dbReference>
<keyword evidence="4 6" id="KW-0408">Iron</keyword>